<keyword evidence="2" id="KW-1185">Reference proteome</keyword>
<evidence type="ECO:0000313" key="2">
    <source>
        <dbReference type="Proteomes" id="UP000695000"/>
    </source>
</evidence>
<gene>
    <name evidence="3" type="primary">LOC108568953</name>
</gene>
<dbReference type="GeneID" id="108568953"/>
<proteinExistence type="predicted"/>
<reference evidence="3" key="1">
    <citation type="submission" date="2025-08" db="UniProtKB">
        <authorList>
            <consortium name="RefSeq"/>
        </authorList>
    </citation>
    <scope>IDENTIFICATION</scope>
    <source>
        <tissue evidence="3">Whole Larva</tissue>
    </source>
</reference>
<dbReference type="Proteomes" id="UP000695000">
    <property type="component" value="Unplaced"/>
</dbReference>
<accession>A0ABM1NG55</accession>
<feature type="region of interest" description="Disordered" evidence="1">
    <location>
        <begin position="177"/>
        <end position="208"/>
    </location>
</feature>
<evidence type="ECO:0000313" key="3">
    <source>
        <dbReference type="RefSeq" id="XP_017785805.1"/>
    </source>
</evidence>
<dbReference type="RefSeq" id="XP_017785805.1">
    <property type="nucleotide sequence ID" value="XM_017930316.1"/>
</dbReference>
<name>A0ABM1NG55_NICVS</name>
<sequence length="499" mass="56988">MITNMCNTNIPQLFNNGNPLIENTYLKVEMVDGTTQLIQLTREQGIALGIDLTENIMSPNEIIQVENVCINPIKEEPIYIKSSELKTRYNCKIIQPEDLNLKPNIAVPPLVSLPRGRPRKKVEENVEPKPLTVPKIVKTTRTRSGRITRPPMHMEKDYEKIIVSDDRGLGEHKDLSTVEFDTCPPPKKIKRTTKENTTNPKTSKEAKRKRLIPAQYRCTYCHKAYLDHVLSEEPRVKPLEKHQATKETSSCHNILSLGDELDCNKKLNENNMNLHFESDIMDVLKESNKDLFEDKEVKNHNGFVNTILDDLNEAKPLDKRKNNYDTVYSDNNFSFENNTKNENFEVKSNLQFDKHGKEIDIFPNTIHNILSTGASDENINILSENKIEKDVKGDVKSLYNDIMNLSQEKKELGKKGEEFDLHKLHLLSADISDELILPDTSGHVSNILDTSTSSDDIMNVDQFVNERFKKLTEVEEEISTANGLSLDLPALDCFNFHTS</sequence>
<evidence type="ECO:0000256" key="1">
    <source>
        <dbReference type="SAM" id="MobiDB-lite"/>
    </source>
</evidence>
<protein>
    <submittedName>
        <fullName evidence="3">Uncharacterized protein LOC108568953 isoform X2</fullName>
    </submittedName>
</protein>
<organism evidence="2 3">
    <name type="scientific">Nicrophorus vespilloides</name>
    <name type="common">Boreal carrion beetle</name>
    <dbReference type="NCBI Taxonomy" id="110193"/>
    <lineage>
        <taxon>Eukaryota</taxon>
        <taxon>Metazoa</taxon>
        <taxon>Ecdysozoa</taxon>
        <taxon>Arthropoda</taxon>
        <taxon>Hexapoda</taxon>
        <taxon>Insecta</taxon>
        <taxon>Pterygota</taxon>
        <taxon>Neoptera</taxon>
        <taxon>Endopterygota</taxon>
        <taxon>Coleoptera</taxon>
        <taxon>Polyphaga</taxon>
        <taxon>Staphyliniformia</taxon>
        <taxon>Silphidae</taxon>
        <taxon>Nicrophorinae</taxon>
        <taxon>Nicrophorus</taxon>
    </lineage>
</organism>